<keyword evidence="3" id="KW-1185">Reference proteome</keyword>
<proteinExistence type="predicted"/>
<dbReference type="OrthoDB" id="3351225at2759"/>
<evidence type="ECO:0000313" key="3">
    <source>
        <dbReference type="Proteomes" id="UP000567179"/>
    </source>
</evidence>
<dbReference type="AlphaFoldDB" id="A0A8H5BKY4"/>
<gene>
    <name evidence="2" type="ORF">D9619_009899</name>
</gene>
<name>A0A8H5BKY4_9AGAR</name>
<accession>A0A8H5BKY4</accession>
<dbReference type="Proteomes" id="UP000567179">
    <property type="component" value="Unassembled WGS sequence"/>
</dbReference>
<dbReference type="EMBL" id="JAACJJ010000015">
    <property type="protein sequence ID" value="KAF5325071.1"/>
    <property type="molecule type" value="Genomic_DNA"/>
</dbReference>
<protein>
    <recommendedName>
        <fullName evidence="4">MICOS complex subunit MIC12</fullName>
    </recommendedName>
</protein>
<comment type="caution">
    <text evidence="2">The sequence shown here is derived from an EMBL/GenBank/DDBJ whole genome shotgun (WGS) entry which is preliminary data.</text>
</comment>
<feature type="region of interest" description="Disordered" evidence="1">
    <location>
        <begin position="89"/>
        <end position="108"/>
    </location>
</feature>
<organism evidence="2 3">
    <name type="scientific">Psilocybe cf. subviscida</name>
    <dbReference type="NCBI Taxonomy" id="2480587"/>
    <lineage>
        <taxon>Eukaryota</taxon>
        <taxon>Fungi</taxon>
        <taxon>Dikarya</taxon>
        <taxon>Basidiomycota</taxon>
        <taxon>Agaricomycotina</taxon>
        <taxon>Agaricomycetes</taxon>
        <taxon>Agaricomycetidae</taxon>
        <taxon>Agaricales</taxon>
        <taxon>Agaricineae</taxon>
        <taxon>Strophariaceae</taxon>
        <taxon>Psilocybe</taxon>
    </lineage>
</organism>
<evidence type="ECO:0000256" key="1">
    <source>
        <dbReference type="SAM" id="MobiDB-lite"/>
    </source>
</evidence>
<sequence>MSVYYGFSNLMQTRTEQHIRDLRALSVRLVDTPTLVLAPTSAAARIKPHPLASEVKAQWNDHVSALFTGVANLDKTAVRWGQSLLYGPPGASIEQQKAPSSPPASPPS</sequence>
<reference evidence="2 3" key="1">
    <citation type="journal article" date="2020" name="ISME J.">
        <title>Uncovering the hidden diversity of litter-decomposition mechanisms in mushroom-forming fungi.</title>
        <authorList>
            <person name="Floudas D."/>
            <person name="Bentzer J."/>
            <person name="Ahren D."/>
            <person name="Johansson T."/>
            <person name="Persson P."/>
            <person name="Tunlid A."/>
        </authorList>
    </citation>
    <scope>NUCLEOTIDE SEQUENCE [LARGE SCALE GENOMIC DNA]</scope>
    <source>
        <strain evidence="2 3">CBS 101986</strain>
    </source>
</reference>
<evidence type="ECO:0008006" key="4">
    <source>
        <dbReference type="Google" id="ProtNLM"/>
    </source>
</evidence>
<evidence type="ECO:0000313" key="2">
    <source>
        <dbReference type="EMBL" id="KAF5325071.1"/>
    </source>
</evidence>